<reference evidence="13" key="1">
    <citation type="submission" date="2022-01" db="EMBL/GenBank/DDBJ databases">
        <authorList>
            <person name="Braso-Vives M."/>
        </authorList>
    </citation>
    <scope>NUCLEOTIDE SEQUENCE</scope>
</reference>
<dbReference type="AlphaFoldDB" id="A0A8K0EGX3"/>
<evidence type="ECO:0000256" key="2">
    <source>
        <dbReference type="ARBA" id="ARBA00022475"/>
    </source>
</evidence>
<dbReference type="CDD" id="cd00637">
    <property type="entry name" value="7tm_classA_rhodopsin-like"/>
    <property type="match status" value="1"/>
</dbReference>
<feature type="transmembrane region" description="Helical" evidence="11">
    <location>
        <begin position="226"/>
        <end position="245"/>
    </location>
</feature>
<evidence type="ECO:0000259" key="12">
    <source>
        <dbReference type="PROSITE" id="PS50262"/>
    </source>
</evidence>
<comment type="subcellular location">
    <subcellularLocation>
        <location evidence="1">Cell membrane</location>
        <topology evidence="1">Multi-pass membrane protein</topology>
    </subcellularLocation>
</comment>
<dbReference type="Pfam" id="PF00001">
    <property type="entry name" value="7tm_1"/>
    <property type="match status" value="1"/>
</dbReference>
<dbReference type="PANTHER" id="PTHR45695:SF23">
    <property type="entry name" value="GALANIN-LIKE G-PROTEIN COUPLED RECEPTOR NPR-9"/>
    <property type="match status" value="1"/>
</dbReference>
<evidence type="ECO:0000313" key="13">
    <source>
        <dbReference type="EMBL" id="CAH1252743.1"/>
    </source>
</evidence>
<evidence type="ECO:0000256" key="1">
    <source>
        <dbReference type="ARBA" id="ARBA00004651"/>
    </source>
</evidence>
<evidence type="ECO:0000256" key="9">
    <source>
        <dbReference type="ARBA" id="ARBA00023180"/>
    </source>
</evidence>
<evidence type="ECO:0000256" key="6">
    <source>
        <dbReference type="ARBA" id="ARBA00023136"/>
    </source>
</evidence>
<evidence type="ECO:0000256" key="5">
    <source>
        <dbReference type="ARBA" id="ARBA00023040"/>
    </source>
</evidence>
<keyword evidence="9" id="KW-0325">Glycoprotein</keyword>
<feature type="domain" description="G-protein coupled receptors family 1 profile" evidence="12">
    <location>
        <begin position="43"/>
        <end position="285"/>
    </location>
</feature>
<feature type="transmembrane region" description="Helical" evidence="11">
    <location>
        <begin position="30"/>
        <end position="52"/>
    </location>
</feature>
<feature type="transmembrane region" description="Helical" evidence="11">
    <location>
        <begin position="64"/>
        <end position="85"/>
    </location>
</feature>
<keyword evidence="8" id="KW-0675">Receptor</keyword>
<dbReference type="GO" id="GO:0005886">
    <property type="term" value="C:plasma membrane"/>
    <property type="evidence" value="ECO:0007669"/>
    <property type="project" value="UniProtKB-SubCell"/>
</dbReference>
<protein>
    <submittedName>
        <fullName evidence="13">SSTR2 protein</fullName>
    </submittedName>
</protein>
<accession>A0A8K0EGX3</accession>
<keyword evidence="5" id="KW-0297">G-protein coupled receptor</keyword>
<evidence type="ECO:0000256" key="8">
    <source>
        <dbReference type="ARBA" id="ARBA00023170"/>
    </source>
</evidence>
<dbReference type="InterPro" id="IPR000276">
    <property type="entry name" value="GPCR_Rhodpsn"/>
</dbReference>
<keyword evidence="4 11" id="KW-1133">Transmembrane helix</keyword>
<dbReference type="InterPro" id="IPR017452">
    <property type="entry name" value="GPCR_Rhodpsn_7TM"/>
</dbReference>
<feature type="transmembrane region" description="Helical" evidence="11">
    <location>
        <begin position="265"/>
        <end position="289"/>
    </location>
</feature>
<dbReference type="Proteomes" id="UP000838412">
    <property type="component" value="Chromosome 2"/>
</dbReference>
<organism evidence="13 14">
    <name type="scientific">Branchiostoma lanceolatum</name>
    <name type="common">Common lancelet</name>
    <name type="synonym">Amphioxus lanceolatum</name>
    <dbReference type="NCBI Taxonomy" id="7740"/>
    <lineage>
        <taxon>Eukaryota</taxon>
        <taxon>Metazoa</taxon>
        <taxon>Chordata</taxon>
        <taxon>Cephalochordata</taxon>
        <taxon>Leptocardii</taxon>
        <taxon>Amphioxiformes</taxon>
        <taxon>Branchiostomatidae</taxon>
        <taxon>Branchiostoma</taxon>
    </lineage>
</organism>
<dbReference type="EMBL" id="OV696687">
    <property type="protein sequence ID" value="CAH1252743.1"/>
    <property type="molecule type" value="Genomic_DNA"/>
</dbReference>
<dbReference type="OrthoDB" id="10040870at2759"/>
<dbReference type="PANTHER" id="PTHR45695">
    <property type="entry name" value="LEUCOKININ RECEPTOR-RELATED"/>
    <property type="match status" value="1"/>
</dbReference>
<feature type="transmembrane region" description="Helical" evidence="11">
    <location>
        <begin position="105"/>
        <end position="126"/>
    </location>
</feature>
<dbReference type="PRINTS" id="PR00237">
    <property type="entry name" value="GPCRRHODOPSN"/>
</dbReference>
<dbReference type="GO" id="GO:0004930">
    <property type="term" value="F:G protein-coupled receptor activity"/>
    <property type="evidence" value="ECO:0007669"/>
    <property type="project" value="UniProtKB-KW"/>
</dbReference>
<evidence type="ECO:0000256" key="11">
    <source>
        <dbReference type="SAM" id="Phobius"/>
    </source>
</evidence>
<dbReference type="SUPFAM" id="SSF81321">
    <property type="entry name" value="Family A G protein-coupled receptor-like"/>
    <property type="match status" value="1"/>
</dbReference>
<dbReference type="PROSITE" id="PS50262">
    <property type="entry name" value="G_PROTEIN_RECEP_F1_2"/>
    <property type="match status" value="1"/>
</dbReference>
<name>A0A8K0EGX3_BRALA</name>
<keyword evidence="2" id="KW-1003">Cell membrane</keyword>
<evidence type="ECO:0000256" key="3">
    <source>
        <dbReference type="ARBA" id="ARBA00022692"/>
    </source>
</evidence>
<feature type="transmembrane region" description="Helical" evidence="11">
    <location>
        <begin position="138"/>
        <end position="160"/>
    </location>
</feature>
<feature type="transmembrane region" description="Helical" evidence="11">
    <location>
        <begin position="191"/>
        <end position="214"/>
    </location>
</feature>
<proteinExistence type="predicted"/>
<keyword evidence="6 11" id="KW-0472">Membrane</keyword>
<evidence type="ECO:0000256" key="4">
    <source>
        <dbReference type="ARBA" id="ARBA00022989"/>
    </source>
</evidence>
<keyword evidence="3 11" id="KW-0812">Transmembrane</keyword>
<sequence>MEIQDVNFTNISMGVTLLEPEFGPYVTPSVVILSVIAVFGFVGNTVMLISLLMGYKRGWSNTDLFILNVVVIDLVVVSINLPLRAVVEASPSFPLGESGCKATVYFPYFCTAAVPLTVLSLVLNAAFQRVLRAPCPRWFVYAAVPIIWVVAFVVPIPPVVHARLMSFHFGEQVQFACTTEWPGQWFLYDTVIFALFVALPTLMLLAFCIVIIAVRRQTTGPQEGRRTDILIIIMAALFVVTYLLYHVTHMYLTHSSSYDIRGFVAAIKVGICLIYLNSAVKPLLCACLYHRFRGAFASCRGRDERAGGPDERGAELRSL</sequence>
<keyword evidence="10" id="KW-0807">Transducer</keyword>
<keyword evidence="7" id="KW-1015">Disulfide bond</keyword>
<evidence type="ECO:0000256" key="7">
    <source>
        <dbReference type="ARBA" id="ARBA00023157"/>
    </source>
</evidence>
<dbReference type="Gene3D" id="1.20.1070.10">
    <property type="entry name" value="Rhodopsin 7-helix transmembrane proteins"/>
    <property type="match status" value="1"/>
</dbReference>
<evidence type="ECO:0000256" key="10">
    <source>
        <dbReference type="ARBA" id="ARBA00023224"/>
    </source>
</evidence>
<keyword evidence="14" id="KW-1185">Reference proteome</keyword>
<gene>
    <name evidence="13" type="primary">SSTR2</name>
    <name evidence="13" type="ORF">BLAG_LOCUS12743</name>
</gene>
<evidence type="ECO:0000313" key="14">
    <source>
        <dbReference type="Proteomes" id="UP000838412"/>
    </source>
</evidence>